<accession>A0AAV8W133</accession>
<protein>
    <submittedName>
        <fullName evidence="9">Uncharacterized protein</fullName>
    </submittedName>
</protein>
<keyword evidence="2" id="KW-0963">Cytoplasm</keyword>
<dbReference type="InterPro" id="IPR054709">
    <property type="entry name" value="CFAP107"/>
</dbReference>
<dbReference type="PANTHER" id="PTHR31180">
    <property type="entry name" value="CILIA- AND FLAGELLA-ASSOCIATED PROTEIN 107-RELATED"/>
    <property type="match status" value="1"/>
</dbReference>
<dbReference type="AlphaFoldDB" id="A0AAV8W133"/>
<evidence type="ECO:0000256" key="2">
    <source>
        <dbReference type="ARBA" id="ARBA00022490"/>
    </source>
</evidence>
<dbReference type="Pfam" id="PF22595">
    <property type="entry name" value="CFAP107"/>
    <property type="match status" value="1"/>
</dbReference>
<name>A0AAV8W133_9CUCU</name>
<gene>
    <name evidence="9" type="ORF">NQ315_011950</name>
</gene>
<keyword evidence="5" id="KW-0206">Cytoskeleton</keyword>
<comment type="subcellular location">
    <subcellularLocation>
        <location evidence="1">Cytoplasm</location>
        <location evidence="1">Cytoskeleton</location>
        <location evidence="1">Flagellum axoneme</location>
    </subcellularLocation>
</comment>
<organism evidence="9 10">
    <name type="scientific">Exocentrus adspersus</name>
    <dbReference type="NCBI Taxonomy" id="1586481"/>
    <lineage>
        <taxon>Eukaryota</taxon>
        <taxon>Metazoa</taxon>
        <taxon>Ecdysozoa</taxon>
        <taxon>Arthropoda</taxon>
        <taxon>Hexapoda</taxon>
        <taxon>Insecta</taxon>
        <taxon>Pterygota</taxon>
        <taxon>Neoptera</taxon>
        <taxon>Endopterygota</taxon>
        <taxon>Coleoptera</taxon>
        <taxon>Polyphaga</taxon>
        <taxon>Cucujiformia</taxon>
        <taxon>Chrysomeloidea</taxon>
        <taxon>Cerambycidae</taxon>
        <taxon>Lamiinae</taxon>
        <taxon>Acanthocinini</taxon>
        <taxon>Exocentrus</taxon>
    </lineage>
</organism>
<evidence type="ECO:0000256" key="1">
    <source>
        <dbReference type="ARBA" id="ARBA00004611"/>
    </source>
</evidence>
<evidence type="ECO:0000313" key="10">
    <source>
        <dbReference type="Proteomes" id="UP001159042"/>
    </source>
</evidence>
<dbReference type="Proteomes" id="UP001159042">
    <property type="component" value="Unassembled WGS sequence"/>
</dbReference>
<keyword evidence="3" id="KW-0282">Flagellum</keyword>
<dbReference type="InterPro" id="IPR037662">
    <property type="entry name" value="CFAP68/107"/>
</dbReference>
<proteinExistence type="predicted"/>
<feature type="non-terminal residue" evidence="9">
    <location>
        <position position="1"/>
    </location>
</feature>
<keyword evidence="6" id="KW-0966">Cell projection</keyword>
<evidence type="ECO:0000256" key="6">
    <source>
        <dbReference type="ARBA" id="ARBA00023273"/>
    </source>
</evidence>
<dbReference type="PANTHER" id="PTHR31180:SF2">
    <property type="entry name" value="CILIA- AND FLAGELLA-ASSOCIATED PROTEIN 107"/>
    <property type="match status" value="1"/>
</dbReference>
<sequence>KPIHFSENVLIGNWVEQRSSYIRNQFKHRSIYSEEYVQKPFDVDTSNVVCDQKIKAEAGHGIIPPNASNEPFSFYENFSTLYDLSYKYFPKWYGKAVTKNLRSGVYDSKQEYIRSYGNLSNFGLCDHKKHEWKCDTQDPRTTVFTTYEDACRGTLKKGNHPSLPTCNVITWECKTT</sequence>
<evidence type="ECO:0000256" key="8">
    <source>
        <dbReference type="ARBA" id="ARBA00046435"/>
    </source>
</evidence>
<evidence type="ECO:0000256" key="7">
    <source>
        <dbReference type="ARBA" id="ARBA00035003"/>
    </source>
</evidence>
<evidence type="ECO:0000256" key="5">
    <source>
        <dbReference type="ARBA" id="ARBA00023212"/>
    </source>
</evidence>
<evidence type="ECO:0000313" key="9">
    <source>
        <dbReference type="EMBL" id="KAJ8920289.1"/>
    </source>
</evidence>
<reference evidence="9 10" key="1">
    <citation type="journal article" date="2023" name="Insect Mol. Biol.">
        <title>Genome sequencing provides insights into the evolution of gene families encoding plant cell wall-degrading enzymes in longhorned beetles.</title>
        <authorList>
            <person name="Shin N.R."/>
            <person name="Okamura Y."/>
            <person name="Kirsch R."/>
            <person name="Pauchet Y."/>
        </authorList>
    </citation>
    <scope>NUCLEOTIDE SEQUENCE [LARGE SCALE GENOMIC DNA]</scope>
    <source>
        <strain evidence="9">EAD_L_NR</strain>
    </source>
</reference>
<comment type="caution">
    <text evidence="9">The sequence shown here is derived from an EMBL/GenBank/DDBJ whole genome shotgun (WGS) entry which is preliminary data.</text>
</comment>
<evidence type="ECO:0000256" key="4">
    <source>
        <dbReference type="ARBA" id="ARBA00023069"/>
    </source>
</evidence>
<keyword evidence="10" id="KW-1185">Reference proteome</keyword>
<comment type="function">
    <text evidence="7">Microtubule inner protein (MIP) part of the dynein-decorated doublet microtubules (DMTs) in cilia axoneme, which is required for motile cilia beating.</text>
</comment>
<comment type="subunit">
    <text evidence="8">Microtubule inner protein component of sperm flagellar doublet microtubules.</text>
</comment>
<keyword evidence="4" id="KW-0969">Cilium</keyword>
<dbReference type="GO" id="GO:0030317">
    <property type="term" value="P:flagellated sperm motility"/>
    <property type="evidence" value="ECO:0007669"/>
    <property type="project" value="InterPro"/>
</dbReference>
<dbReference type="GO" id="GO:0005879">
    <property type="term" value="C:axonemal microtubule"/>
    <property type="evidence" value="ECO:0007669"/>
    <property type="project" value="TreeGrafter"/>
</dbReference>
<dbReference type="EMBL" id="JANEYG010000015">
    <property type="protein sequence ID" value="KAJ8920289.1"/>
    <property type="molecule type" value="Genomic_DNA"/>
</dbReference>
<evidence type="ECO:0000256" key="3">
    <source>
        <dbReference type="ARBA" id="ARBA00022846"/>
    </source>
</evidence>